<sequence length="112" mass="12286">MIELLKEIALEAVDRGSLADFCTGTVVAAAPLSIQIENGPLLAERFLLLSRDVTEHEELGQIRTWTDTEGDRWSFYRMIRGKALQAGEKVLLAKAAGGQQYIVLDRVKGGGQ</sequence>
<dbReference type="EMBL" id="FRAH01000019">
    <property type="protein sequence ID" value="SHK21028.1"/>
    <property type="molecule type" value="Genomic_DNA"/>
</dbReference>
<dbReference type="InterPro" id="IPR022555">
    <property type="entry name" value="DUF2577"/>
</dbReference>
<gene>
    <name evidence="1" type="ORF">SAMN02745138_01351</name>
</gene>
<evidence type="ECO:0000313" key="1">
    <source>
        <dbReference type="EMBL" id="SHK21028.1"/>
    </source>
</evidence>
<dbReference type="Pfam" id="PF10844">
    <property type="entry name" value="DUF2577"/>
    <property type="match status" value="1"/>
</dbReference>
<proteinExistence type="predicted"/>
<dbReference type="RefSeq" id="WP_072850351.1">
    <property type="nucleotide sequence ID" value="NZ_FRAH01000019.1"/>
</dbReference>
<dbReference type="Proteomes" id="UP000183975">
    <property type="component" value="Unassembled WGS sequence"/>
</dbReference>
<protein>
    <recommendedName>
        <fullName evidence="3">DUF2577 domain-containing protein</fullName>
    </recommendedName>
</protein>
<evidence type="ECO:0008006" key="3">
    <source>
        <dbReference type="Google" id="ProtNLM"/>
    </source>
</evidence>
<organism evidence="1 2">
    <name type="scientific">Anaerotignum lactatifermentans DSM 14214</name>
    <dbReference type="NCBI Taxonomy" id="1121323"/>
    <lineage>
        <taxon>Bacteria</taxon>
        <taxon>Bacillati</taxon>
        <taxon>Bacillota</taxon>
        <taxon>Clostridia</taxon>
        <taxon>Lachnospirales</taxon>
        <taxon>Anaerotignaceae</taxon>
        <taxon>Anaerotignum</taxon>
    </lineage>
</organism>
<evidence type="ECO:0000313" key="2">
    <source>
        <dbReference type="Proteomes" id="UP000183975"/>
    </source>
</evidence>
<keyword evidence="2" id="KW-1185">Reference proteome</keyword>
<name>A0A1M6QLH0_9FIRM</name>
<dbReference type="AlphaFoldDB" id="A0A1M6QLH0"/>
<accession>A0A1M6QLH0</accession>
<dbReference type="OrthoDB" id="95576at2"/>
<reference evidence="1 2" key="1">
    <citation type="submission" date="2016-11" db="EMBL/GenBank/DDBJ databases">
        <authorList>
            <person name="Jaros S."/>
            <person name="Januszkiewicz K."/>
            <person name="Wedrychowicz H."/>
        </authorList>
    </citation>
    <scope>NUCLEOTIDE SEQUENCE [LARGE SCALE GENOMIC DNA]</scope>
    <source>
        <strain evidence="1 2">DSM 14214</strain>
    </source>
</reference>